<sequence length="82" mass="9014">MTDTSSLPQNHKKHPGATITLVLQPSGRTSIIPRPKTVHQLLDRLGYLEETALVIRNGRLLTPDLAILPDETITVRSIISHG</sequence>
<dbReference type="SUPFAM" id="SSF54285">
    <property type="entry name" value="MoaD/ThiS"/>
    <property type="match status" value="1"/>
</dbReference>
<accession>A0A9D1PXW7</accession>
<dbReference type="AlphaFoldDB" id="A0A9D1PXW7"/>
<evidence type="ECO:0008006" key="3">
    <source>
        <dbReference type="Google" id="ProtNLM"/>
    </source>
</evidence>
<dbReference type="InterPro" id="IPR012675">
    <property type="entry name" value="Beta-grasp_dom_sf"/>
</dbReference>
<dbReference type="Proteomes" id="UP000886752">
    <property type="component" value="Unassembled WGS sequence"/>
</dbReference>
<proteinExistence type="predicted"/>
<gene>
    <name evidence="1" type="ORF">H9894_08755</name>
</gene>
<dbReference type="Gene3D" id="3.10.20.30">
    <property type="match status" value="1"/>
</dbReference>
<comment type="caution">
    <text evidence="1">The sequence shown here is derived from an EMBL/GenBank/DDBJ whole genome shotgun (WGS) entry which is preliminary data.</text>
</comment>
<protein>
    <recommendedName>
        <fullName evidence="3">MoaD/ThiS family protein</fullName>
    </recommendedName>
</protein>
<reference evidence="1" key="2">
    <citation type="submission" date="2021-04" db="EMBL/GenBank/DDBJ databases">
        <authorList>
            <person name="Gilroy R."/>
        </authorList>
    </citation>
    <scope>NUCLEOTIDE SEQUENCE</scope>
    <source>
        <strain evidence="1">ChiHecec2B26-446</strain>
    </source>
</reference>
<dbReference type="EMBL" id="DXHV01000077">
    <property type="protein sequence ID" value="HIW01261.1"/>
    <property type="molecule type" value="Genomic_DNA"/>
</dbReference>
<dbReference type="InterPro" id="IPR016155">
    <property type="entry name" value="Mopterin_synth/thiamin_S_b"/>
</dbReference>
<evidence type="ECO:0000313" key="1">
    <source>
        <dbReference type="EMBL" id="HIW01261.1"/>
    </source>
</evidence>
<organism evidence="1 2">
    <name type="scientific">Candidatus Desulfovibrio intestinipullorum</name>
    <dbReference type="NCBI Taxonomy" id="2838536"/>
    <lineage>
        <taxon>Bacteria</taxon>
        <taxon>Pseudomonadati</taxon>
        <taxon>Thermodesulfobacteriota</taxon>
        <taxon>Desulfovibrionia</taxon>
        <taxon>Desulfovibrionales</taxon>
        <taxon>Desulfovibrionaceae</taxon>
        <taxon>Desulfovibrio</taxon>
    </lineage>
</organism>
<name>A0A9D1PXW7_9BACT</name>
<reference evidence="1" key="1">
    <citation type="journal article" date="2021" name="PeerJ">
        <title>Extensive microbial diversity within the chicken gut microbiome revealed by metagenomics and culture.</title>
        <authorList>
            <person name="Gilroy R."/>
            <person name="Ravi A."/>
            <person name="Getino M."/>
            <person name="Pursley I."/>
            <person name="Horton D.L."/>
            <person name="Alikhan N.F."/>
            <person name="Baker D."/>
            <person name="Gharbi K."/>
            <person name="Hall N."/>
            <person name="Watson M."/>
            <person name="Adriaenssens E.M."/>
            <person name="Foster-Nyarko E."/>
            <person name="Jarju S."/>
            <person name="Secka A."/>
            <person name="Antonio M."/>
            <person name="Oren A."/>
            <person name="Chaudhuri R.R."/>
            <person name="La Ragione R."/>
            <person name="Hildebrand F."/>
            <person name="Pallen M.J."/>
        </authorList>
    </citation>
    <scope>NUCLEOTIDE SEQUENCE</scope>
    <source>
        <strain evidence="1">ChiHecec2B26-446</strain>
    </source>
</reference>
<evidence type="ECO:0000313" key="2">
    <source>
        <dbReference type="Proteomes" id="UP000886752"/>
    </source>
</evidence>